<accession>A0A7Y0USY4</accession>
<dbReference type="Proteomes" id="UP000575397">
    <property type="component" value="Unassembled WGS sequence"/>
</dbReference>
<proteinExistence type="predicted"/>
<protein>
    <submittedName>
        <fullName evidence="2">Uncharacterized protein</fullName>
    </submittedName>
</protein>
<dbReference type="AlphaFoldDB" id="A0A7Y0USY4"/>
<feature type="transmembrane region" description="Helical" evidence="1">
    <location>
        <begin position="6"/>
        <end position="28"/>
    </location>
</feature>
<name>A0A7Y0USY4_9ACTO</name>
<organism evidence="2 3">
    <name type="scientific">Mobiluncus mulieris</name>
    <dbReference type="NCBI Taxonomy" id="2052"/>
    <lineage>
        <taxon>Bacteria</taxon>
        <taxon>Bacillati</taxon>
        <taxon>Actinomycetota</taxon>
        <taxon>Actinomycetes</taxon>
        <taxon>Actinomycetales</taxon>
        <taxon>Actinomycetaceae</taxon>
        <taxon>Mobiluncus</taxon>
    </lineage>
</organism>
<evidence type="ECO:0000256" key="1">
    <source>
        <dbReference type="SAM" id="Phobius"/>
    </source>
</evidence>
<sequence length="139" mass="15662">MDWIYNPAWWALIVAVAGTAVNGVFNWLNWKHDVPPRFRLEAKLSANSFLDGVFVLRNTGRRTVQIDRLEADLQIPEGVRFVPPGILPGNPSVLQSGESTLFRTKLRDTAHLGNREGFPRIVLVYLKGRSRPLTVELGE</sequence>
<reference evidence="2 3" key="1">
    <citation type="submission" date="2020-04" db="EMBL/GenBank/DDBJ databases">
        <title>Antimicrobial susceptibility and clonality of vaginal-derived multi-drug resistant Mobiluncus isolates in China.</title>
        <authorList>
            <person name="Zhang X."/>
        </authorList>
    </citation>
    <scope>NUCLEOTIDE SEQUENCE [LARGE SCALE GENOMIC DNA]</scope>
    <source>
        <strain evidence="2 3">12</strain>
    </source>
</reference>
<evidence type="ECO:0000313" key="2">
    <source>
        <dbReference type="EMBL" id="NMX02843.1"/>
    </source>
</evidence>
<comment type="caution">
    <text evidence="2">The sequence shown here is derived from an EMBL/GenBank/DDBJ whole genome shotgun (WGS) entry which is preliminary data.</text>
</comment>
<evidence type="ECO:0000313" key="3">
    <source>
        <dbReference type="Proteomes" id="UP000575397"/>
    </source>
</evidence>
<dbReference type="EMBL" id="JABCUS010000004">
    <property type="protein sequence ID" value="NMX02843.1"/>
    <property type="molecule type" value="Genomic_DNA"/>
</dbReference>
<keyword evidence="1" id="KW-0472">Membrane</keyword>
<keyword evidence="1" id="KW-1133">Transmembrane helix</keyword>
<keyword evidence="1" id="KW-0812">Transmembrane</keyword>
<gene>
    <name evidence="2" type="ORF">HHJ77_02555</name>
</gene>
<dbReference type="RefSeq" id="WP_147279555.1">
    <property type="nucleotide sequence ID" value="NZ_JABCUS010000004.1"/>
</dbReference>